<dbReference type="PROSITE" id="PS00455">
    <property type="entry name" value="AMP_BINDING"/>
    <property type="match status" value="1"/>
</dbReference>
<dbReference type="Proteomes" id="UP000053617">
    <property type="component" value="Unassembled WGS sequence"/>
</dbReference>
<dbReference type="VEuPathDB" id="FungiDB:Z518_09249"/>
<feature type="compositionally biased region" description="Polar residues" evidence="5">
    <location>
        <begin position="18"/>
        <end position="27"/>
    </location>
</feature>
<gene>
    <name evidence="9" type="ORF">Z518_09249</name>
</gene>
<accession>A0A0D2GT93</accession>
<keyword evidence="3 4" id="KW-0175">Coiled coil</keyword>
<feature type="coiled-coil region" evidence="4">
    <location>
        <begin position="829"/>
        <end position="884"/>
    </location>
</feature>
<dbReference type="Gene3D" id="3.40.50.300">
    <property type="entry name" value="P-loop containing nucleotide triphosphate hydrolases"/>
    <property type="match status" value="2"/>
</dbReference>
<dbReference type="PANTHER" id="PTHR45916">
    <property type="entry name" value="STRUCTURAL MAINTENANCE OF CHROMOSOMES PROTEIN 5"/>
    <property type="match status" value="1"/>
</dbReference>
<feature type="coiled-coil region" evidence="4">
    <location>
        <begin position="929"/>
        <end position="959"/>
    </location>
</feature>
<name>A0A0D2GT93_9EURO</name>
<dbReference type="InterPro" id="IPR042099">
    <property type="entry name" value="ANL_N_sf"/>
</dbReference>
<dbReference type="InterPro" id="IPR045851">
    <property type="entry name" value="AMP-bd_C_sf"/>
</dbReference>
<feature type="region of interest" description="Disordered" evidence="5">
    <location>
        <begin position="447"/>
        <end position="472"/>
    </location>
</feature>
<dbReference type="GO" id="GO:0000724">
    <property type="term" value="P:double-strand break repair via homologous recombination"/>
    <property type="evidence" value="ECO:0007669"/>
    <property type="project" value="TreeGrafter"/>
</dbReference>
<evidence type="ECO:0000256" key="2">
    <source>
        <dbReference type="ARBA" id="ARBA00018687"/>
    </source>
</evidence>
<feature type="domain" description="AMP-dependent synthetase/ligase" evidence="6">
    <location>
        <begin position="1226"/>
        <end position="1578"/>
    </location>
</feature>
<evidence type="ECO:0000256" key="5">
    <source>
        <dbReference type="SAM" id="MobiDB-lite"/>
    </source>
</evidence>
<dbReference type="InterPro" id="IPR003395">
    <property type="entry name" value="RecF/RecN/SMC_N"/>
</dbReference>
<dbReference type="SUPFAM" id="SSF52540">
    <property type="entry name" value="P-loop containing nucleoside triphosphate hydrolases"/>
    <property type="match status" value="1"/>
</dbReference>
<evidence type="ECO:0000259" key="7">
    <source>
        <dbReference type="Pfam" id="PF02463"/>
    </source>
</evidence>
<proteinExistence type="inferred from homology"/>
<evidence type="ECO:0000259" key="6">
    <source>
        <dbReference type="Pfam" id="PF00501"/>
    </source>
</evidence>
<keyword evidence="10" id="KW-1185">Reference proteome</keyword>
<evidence type="ECO:0000313" key="10">
    <source>
        <dbReference type="Proteomes" id="UP000053617"/>
    </source>
</evidence>
<organism evidence="9 10">
    <name type="scientific">Rhinocladiella mackenziei CBS 650.93</name>
    <dbReference type="NCBI Taxonomy" id="1442369"/>
    <lineage>
        <taxon>Eukaryota</taxon>
        <taxon>Fungi</taxon>
        <taxon>Dikarya</taxon>
        <taxon>Ascomycota</taxon>
        <taxon>Pezizomycotina</taxon>
        <taxon>Eurotiomycetes</taxon>
        <taxon>Chaetothyriomycetidae</taxon>
        <taxon>Chaetothyriales</taxon>
        <taxon>Herpotrichiellaceae</taxon>
        <taxon>Rhinocladiella</taxon>
    </lineage>
</organism>
<dbReference type="EMBL" id="KN847481">
    <property type="protein sequence ID" value="KIX01523.1"/>
    <property type="molecule type" value="Genomic_DNA"/>
</dbReference>
<dbReference type="InterPro" id="IPR025110">
    <property type="entry name" value="AMP-bd_C"/>
</dbReference>
<dbReference type="STRING" id="1442369.A0A0D2GT93"/>
<dbReference type="GO" id="GO:0003697">
    <property type="term" value="F:single-stranded DNA binding"/>
    <property type="evidence" value="ECO:0007669"/>
    <property type="project" value="TreeGrafter"/>
</dbReference>
<dbReference type="Pfam" id="PF00501">
    <property type="entry name" value="AMP-binding"/>
    <property type="match status" value="1"/>
</dbReference>
<dbReference type="OrthoDB" id="10254973at2759"/>
<dbReference type="Gene3D" id="3.30.300.30">
    <property type="match status" value="1"/>
</dbReference>
<feature type="domain" description="AMP-binding enzyme C-terminal" evidence="8">
    <location>
        <begin position="1629"/>
        <end position="1707"/>
    </location>
</feature>
<dbReference type="Pfam" id="PF13193">
    <property type="entry name" value="AMP-binding_C"/>
    <property type="match status" value="1"/>
</dbReference>
<protein>
    <recommendedName>
        <fullName evidence="2">Structural maintenance of chromosomes protein 5</fullName>
    </recommendedName>
</protein>
<sequence length="1737" mass="196167">MAGGRSRALDSDDEDSRPNTPLSTAPNDSKRLRRIVEPYDGEDSSSDEISAPATTSVPTSRKSQMTTVATSSIGRQTGHQPGAIVRVKLTNFVTYTSAEFFPGPNLNMVIGPNGTGKSTLVCAICLGLGWPPSYLGRAKDPGEFVKYGCREATIEIELQRFPDKRNNPIITRVIKREGNKSVYTLNGSMTAAKAVQTLANSFNIQIDNLCQFLPQDKVVEFAQMSPVELLASTQRAVAGPEMTRWHEDLKKLRYSQSNFMNEYKGDQDRLANLENRQELQRTEVERMRERALVQKRLEWFEECRPVTRYFDAKTKSREAKAKRSALTAELAQLNAVSAPTLRKVDSKKEYELKVRALKTRCEKDLTASERECDQRAEDVRKSQDAVNDFNNRIAAEMKAIPQTREDIKRLQSKILSLKRKKDQRPEEFDSRAMADEIQSLKNQLRALGEQKEEAEPRKARLKAQGEDRRKKRDDLVQQLKGLETQTGQQEMKLGTLSRETFKAWKWIQDNRDNFKQHVFGPPIVECSLKDVRMADAIESLLQENDFKIITVQNQDDFRFLQGKLFKDLELHDVSLRVCSTDNLEQYRSPLAPEDMRRFGLSSWALDHLEGPATVLAMLCNERSLHRCGISSRELNQQQHDELAQTAVQTYIVGRKSYQFIRRAEYGSAGTSARVRDVRPARRWTEQPVDMGRKAVLQREISEIDGETQIIKSEYEDVKRQIDQIKMDQVRITNEHNTKKLEKDAKQRALMEWRALDPTIQNNEEELSKLRERMDGFKARVRNLREQSDAALLKKTEAVIQFASATRDVKQKTAGLLEAKIMHIEALSDLEVLKAQNDDIVRAIEEKEREVTEATRILKEEYERAKELNKATHRVRAEAEKLAEEIGERGFLEIVTHVWEVLKTEENLEAEIDVERAKLELTEGGSASVIKEFEDRAKMIERLQEKVQDANARRADFQHGIQEIRRKWEGRLEEVVARINDAFSDSFARIGCAGQVAIYKASSDNPADCTEENGGVDNGLDFANWALHISVKFRDQEPLSLLDSHRQSGGERAVSTIFYLMALQSLSRAPFRVVDEINQGMDPRNERMVHGRMVDIAADDGGSQYFLITPKLLSGLKYRRGMTVLCIVSGEDIPPARERDENGEWVDGPKIDFRLLAAKARELGFGNVADGKRLDSGIVMTQSFESASRAVPTHITTWEWAFETKEYSPLYKSSSITLGGYVNAVTKERLDWAEVKTKATQLSTALIKRYGLKPGETVSLFSTNTIWYPVALWAVIRAGGRVNGASPAYNVEEMTYALKIARSKILITLPGSLRVALAAADNVGIPRSHVFLLEGKAEGLTSIQDLIKLGTKYTPDPPYRIPQGQTNKDVCGYLNFSSGTTGLPKADPGRDAFISQYVFQSLRPIHLHDYSPSTSLIPVTGLVRFCTYPIFMNGDSVMLPSFTMESMLRAICEFQIKELILVPPIIIRLVRDKIVDNFDLRHVERWSSGSAPISPEIIALLQKKFPWTGFRQGYGATESTACISAHPPTHYDYRYATTGGMLVANTVAKVIDLTTGEELGANQTGEILARGPQIAMGYLDNPTATAETFDSEGFFHTGDVGHFDSDGLIHIEDRIKEMIKVKGLQVPPAELEDLLLGHPDVEDCAVLGIPDEYAGERPKAYIVLKQGVSESEEMGRQLLKFVRERKVRYKWIVEVEFTTQVPKSPTGKLLRRVLKVRDKEQGSGRGLKVRDDTQRARL</sequence>
<evidence type="ECO:0000256" key="4">
    <source>
        <dbReference type="SAM" id="Coils"/>
    </source>
</evidence>
<dbReference type="InterPro" id="IPR027417">
    <property type="entry name" value="P-loop_NTPase"/>
</dbReference>
<feature type="domain" description="RecF/RecN/SMC N-terminal" evidence="7">
    <location>
        <begin position="84"/>
        <end position="1108"/>
    </location>
</feature>
<feature type="compositionally biased region" description="Polar residues" evidence="5">
    <location>
        <begin position="52"/>
        <end position="64"/>
    </location>
</feature>
<dbReference type="Gene3D" id="3.40.50.12780">
    <property type="entry name" value="N-terminal domain of ligase-like"/>
    <property type="match status" value="1"/>
</dbReference>
<dbReference type="PANTHER" id="PTHR45916:SF1">
    <property type="entry name" value="STRUCTURAL MAINTENANCE OF CHROMOSOMES PROTEIN 5"/>
    <property type="match status" value="1"/>
</dbReference>
<evidence type="ECO:0000256" key="1">
    <source>
        <dbReference type="ARBA" id="ARBA00010171"/>
    </source>
</evidence>
<feature type="compositionally biased region" description="Basic and acidic residues" evidence="5">
    <location>
        <begin position="28"/>
        <end position="37"/>
    </location>
</feature>
<dbReference type="SUPFAM" id="SSF56801">
    <property type="entry name" value="Acetyl-CoA synthetase-like"/>
    <property type="match status" value="1"/>
</dbReference>
<feature type="compositionally biased region" description="Basic and acidic residues" evidence="5">
    <location>
        <begin position="448"/>
        <end position="472"/>
    </location>
</feature>
<feature type="coiled-coil region" evidence="4">
    <location>
        <begin position="759"/>
        <end position="786"/>
    </location>
</feature>
<feature type="region of interest" description="Disordered" evidence="5">
    <location>
        <begin position="1"/>
        <end position="64"/>
    </location>
</feature>
<dbReference type="InterPro" id="IPR020845">
    <property type="entry name" value="AMP-binding_CS"/>
</dbReference>
<evidence type="ECO:0000313" key="9">
    <source>
        <dbReference type="EMBL" id="KIX01523.1"/>
    </source>
</evidence>
<reference evidence="9 10" key="1">
    <citation type="submission" date="2015-01" db="EMBL/GenBank/DDBJ databases">
        <title>The Genome Sequence of Rhinocladiella mackenzie CBS 650.93.</title>
        <authorList>
            <consortium name="The Broad Institute Genomics Platform"/>
            <person name="Cuomo C."/>
            <person name="de Hoog S."/>
            <person name="Gorbushina A."/>
            <person name="Stielow B."/>
            <person name="Teixiera M."/>
            <person name="Abouelleil A."/>
            <person name="Chapman S.B."/>
            <person name="Priest M."/>
            <person name="Young S.K."/>
            <person name="Wortman J."/>
            <person name="Nusbaum C."/>
            <person name="Birren B."/>
        </authorList>
    </citation>
    <scope>NUCLEOTIDE SEQUENCE [LARGE SCALE GENOMIC DNA]</scope>
    <source>
        <strain evidence="9 10">CBS 650.93</strain>
    </source>
</reference>
<dbReference type="GeneID" id="25297320"/>
<dbReference type="GO" id="GO:0005634">
    <property type="term" value="C:nucleus"/>
    <property type="evidence" value="ECO:0007669"/>
    <property type="project" value="TreeGrafter"/>
</dbReference>
<dbReference type="InterPro" id="IPR000873">
    <property type="entry name" value="AMP-dep_synth/lig_dom"/>
</dbReference>
<comment type="similarity">
    <text evidence="1">Belongs to the SMC family. SMC5 subfamily.</text>
</comment>
<dbReference type="GO" id="GO:0030915">
    <property type="term" value="C:Smc5-Smc6 complex"/>
    <property type="evidence" value="ECO:0007669"/>
    <property type="project" value="TreeGrafter"/>
</dbReference>
<dbReference type="Pfam" id="PF02463">
    <property type="entry name" value="SMC_N"/>
    <property type="match status" value="1"/>
</dbReference>
<evidence type="ECO:0000259" key="8">
    <source>
        <dbReference type="Pfam" id="PF13193"/>
    </source>
</evidence>
<dbReference type="HOGENOM" id="CLU_239792_0_0_1"/>
<dbReference type="RefSeq" id="XP_013268659.1">
    <property type="nucleotide sequence ID" value="XM_013413205.1"/>
</dbReference>
<evidence type="ECO:0000256" key="3">
    <source>
        <dbReference type="ARBA" id="ARBA00023054"/>
    </source>
</evidence>